<sequence length="119" mass="13651">MKLAKHLILFICLFSTVSATPSDSSPPYPIRWKKQEFTKEQLIKHIAKEQQEATKLEKEGITRAAVPSEKLLKSIIEAYEEGDKIIYYDNGLWNKGMGRLGYALIRKDKVIVNRLLAMN</sequence>
<accession>A0A1M6S7X6</accession>
<keyword evidence="1" id="KW-0732">Signal</keyword>
<proteinExistence type="predicted"/>
<reference evidence="2 3" key="1">
    <citation type="submission" date="2016-11" db="EMBL/GenBank/DDBJ databases">
        <authorList>
            <person name="Jaros S."/>
            <person name="Januszkiewicz K."/>
            <person name="Wedrychowicz H."/>
        </authorList>
    </citation>
    <scope>NUCLEOTIDE SEQUENCE [LARGE SCALE GENOMIC DNA]</scope>
    <source>
        <strain evidence="2 3">DSM 18772</strain>
    </source>
</reference>
<dbReference type="InParanoid" id="A0A1M6S7X6"/>
<protein>
    <submittedName>
        <fullName evidence="2">Uncharacterized protein</fullName>
    </submittedName>
</protein>
<keyword evidence="3" id="KW-1185">Reference proteome</keyword>
<evidence type="ECO:0000313" key="2">
    <source>
        <dbReference type="EMBL" id="SHK40771.1"/>
    </source>
</evidence>
<dbReference type="STRING" id="1123071.SAMN02745181_3745"/>
<dbReference type="EMBL" id="FQYR01000009">
    <property type="protein sequence ID" value="SHK40771.1"/>
    <property type="molecule type" value="Genomic_DNA"/>
</dbReference>
<organism evidence="2 3">
    <name type="scientific">Rubritalea squalenifaciens DSM 18772</name>
    <dbReference type="NCBI Taxonomy" id="1123071"/>
    <lineage>
        <taxon>Bacteria</taxon>
        <taxon>Pseudomonadati</taxon>
        <taxon>Verrucomicrobiota</taxon>
        <taxon>Verrucomicrobiia</taxon>
        <taxon>Verrucomicrobiales</taxon>
        <taxon>Rubritaleaceae</taxon>
        <taxon>Rubritalea</taxon>
    </lineage>
</organism>
<feature type="chain" id="PRO_5009920813" evidence="1">
    <location>
        <begin position="20"/>
        <end position="119"/>
    </location>
</feature>
<gene>
    <name evidence="2" type="ORF">SAMN02745181_3745</name>
</gene>
<evidence type="ECO:0000256" key="1">
    <source>
        <dbReference type="SAM" id="SignalP"/>
    </source>
</evidence>
<dbReference type="RefSeq" id="WP_143185284.1">
    <property type="nucleotide sequence ID" value="NZ_FQYR01000009.1"/>
</dbReference>
<evidence type="ECO:0000313" key="3">
    <source>
        <dbReference type="Proteomes" id="UP000184510"/>
    </source>
</evidence>
<dbReference type="Proteomes" id="UP000184510">
    <property type="component" value="Unassembled WGS sequence"/>
</dbReference>
<name>A0A1M6S7X6_9BACT</name>
<dbReference type="AlphaFoldDB" id="A0A1M6S7X6"/>
<feature type="signal peptide" evidence="1">
    <location>
        <begin position="1"/>
        <end position="19"/>
    </location>
</feature>